<dbReference type="AlphaFoldDB" id="A0A1I7WTZ3"/>
<dbReference type="GO" id="GO:0022857">
    <property type="term" value="F:transmembrane transporter activity"/>
    <property type="evidence" value="ECO:0007669"/>
    <property type="project" value="TreeGrafter"/>
</dbReference>
<feature type="transmembrane region" description="Helical" evidence="7">
    <location>
        <begin position="141"/>
        <end position="166"/>
    </location>
</feature>
<reference evidence="10" key="1">
    <citation type="submission" date="2016-11" db="UniProtKB">
        <authorList>
            <consortium name="WormBaseParasite"/>
        </authorList>
    </citation>
    <scope>IDENTIFICATION</scope>
</reference>
<feature type="domain" description="SSD" evidence="8">
    <location>
        <begin position="109"/>
        <end position="166"/>
    </location>
</feature>
<dbReference type="PANTHER" id="PTHR45951:SF8">
    <property type="entry name" value="CHE-14 PROTEIN"/>
    <property type="match status" value="1"/>
</dbReference>
<evidence type="ECO:0000256" key="5">
    <source>
        <dbReference type="ARBA" id="ARBA00023180"/>
    </source>
</evidence>
<keyword evidence="2 7" id="KW-0812">Transmembrane</keyword>
<sequence length="304" mass="35220">MRYNKIRFCSCIFYKNGIKMVLRSFNGCKERSAIASSHSRLISCSPCCRPRHGSRCFSFSLNFICSSSMSDSRIFCISHFPEDLNELSFHKSILFFSLFLEGHYGFPCLAHTSATMFLTSFSTAVPFFVNVLSNVIVFRCFGLFAGVTILINYFLVVSFLPAFLILQRRLGRFIWLASLSIVVISAFIISFSDLHLPEYNPLQLFIASNPHEWFRISLFKIIDHYYARINYYTASVLYFQRSSPAYASLPHQWAWSYYLAGLLEYWNWLFATIFFLPLLSLTLPKRKDCAQCSRVHSIPMSNKF</sequence>
<evidence type="ECO:0000313" key="10">
    <source>
        <dbReference type="WBParaSite" id="Hba_08601"/>
    </source>
</evidence>
<organism evidence="9 10">
    <name type="scientific">Heterorhabditis bacteriophora</name>
    <name type="common">Entomopathogenic nematode worm</name>
    <dbReference type="NCBI Taxonomy" id="37862"/>
    <lineage>
        <taxon>Eukaryota</taxon>
        <taxon>Metazoa</taxon>
        <taxon>Ecdysozoa</taxon>
        <taxon>Nematoda</taxon>
        <taxon>Chromadorea</taxon>
        <taxon>Rhabditida</taxon>
        <taxon>Rhabditina</taxon>
        <taxon>Rhabditomorpha</taxon>
        <taxon>Strongyloidea</taxon>
        <taxon>Heterorhabditidae</taxon>
        <taxon>Heterorhabditis</taxon>
    </lineage>
</organism>
<dbReference type="GO" id="GO:0007224">
    <property type="term" value="P:smoothened signaling pathway"/>
    <property type="evidence" value="ECO:0007669"/>
    <property type="project" value="TreeGrafter"/>
</dbReference>
<keyword evidence="9" id="KW-1185">Reference proteome</keyword>
<evidence type="ECO:0000256" key="2">
    <source>
        <dbReference type="ARBA" id="ARBA00022692"/>
    </source>
</evidence>
<accession>A0A1I7WTZ3</accession>
<dbReference type="PROSITE" id="PS50156">
    <property type="entry name" value="SSD"/>
    <property type="match status" value="1"/>
</dbReference>
<dbReference type="Proteomes" id="UP000095283">
    <property type="component" value="Unplaced"/>
</dbReference>
<keyword evidence="3 7" id="KW-1133">Transmembrane helix</keyword>
<proteinExistence type="inferred from homology"/>
<keyword evidence="4 7" id="KW-0472">Membrane</keyword>
<keyword evidence="5" id="KW-0325">Glycoprotein</keyword>
<feature type="transmembrane region" description="Helical" evidence="7">
    <location>
        <begin position="265"/>
        <end position="284"/>
    </location>
</feature>
<protein>
    <submittedName>
        <fullName evidence="10">SSD domain-containing protein</fullName>
    </submittedName>
</protein>
<dbReference type="PANTHER" id="PTHR45951">
    <property type="entry name" value="PROTEIN DISPATCHED-RELATED"/>
    <property type="match status" value="1"/>
</dbReference>
<name>A0A1I7WTZ3_HETBA</name>
<feature type="transmembrane region" description="Helical" evidence="7">
    <location>
        <begin position="173"/>
        <end position="192"/>
    </location>
</feature>
<dbReference type="InterPro" id="IPR052081">
    <property type="entry name" value="Dispatched_Hh_regulator"/>
</dbReference>
<comment type="similarity">
    <text evidence="6">Belongs to the dispatched family.</text>
</comment>
<feature type="transmembrane region" description="Helical" evidence="7">
    <location>
        <begin position="104"/>
        <end position="129"/>
    </location>
</feature>
<evidence type="ECO:0000259" key="8">
    <source>
        <dbReference type="PROSITE" id="PS50156"/>
    </source>
</evidence>
<dbReference type="WBParaSite" id="Hba_08601">
    <property type="protein sequence ID" value="Hba_08601"/>
    <property type="gene ID" value="Hba_08601"/>
</dbReference>
<evidence type="ECO:0000313" key="9">
    <source>
        <dbReference type="Proteomes" id="UP000095283"/>
    </source>
</evidence>
<evidence type="ECO:0000256" key="4">
    <source>
        <dbReference type="ARBA" id="ARBA00023136"/>
    </source>
</evidence>
<evidence type="ECO:0000256" key="6">
    <source>
        <dbReference type="ARBA" id="ARBA00038046"/>
    </source>
</evidence>
<dbReference type="GO" id="GO:0016020">
    <property type="term" value="C:membrane"/>
    <property type="evidence" value="ECO:0007669"/>
    <property type="project" value="UniProtKB-SubCell"/>
</dbReference>
<comment type="subcellular location">
    <subcellularLocation>
        <location evidence="1">Membrane</location>
        <topology evidence="1">Multi-pass membrane protein</topology>
    </subcellularLocation>
</comment>
<evidence type="ECO:0000256" key="1">
    <source>
        <dbReference type="ARBA" id="ARBA00004141"/>
    </source>
</evidence>
<dbReference type="InterPro" id="IPR000731">
    <property type="entry name" value="SSD"/>
</dbReference>
<evidence type="ECO:0000256" key="7">
    <source>
        <dbReference type="SAM" id="Phobius"/>
    </source>
</evidence>
<evidence type="ECO:0000256" key="3">
    <source>
        <dbReference type="ARBA" id="ARBA00022989"/>
    </source>
</evidence>